<dbReference type="Pfam" id="PF00649">
    <property type="entry name" value="Copper-fist"/>
    <property type="match status" value="1"/>
</dbReference>
<evidence type="ECO:0000259" key="9">
    <source>
        <dbReference type="PROSITE" id="PS50073"/>
    </source>
</evidence>
<name>A0AAN6IUY7_EXODE</name>
<dbReference type="InterPro" id="IPR036395">
    <property type="entry name" value="Cu_fist_DNA-bd_dom_sf"/>
</dbReference>
<dbReference type="GO" id="GO:0006879">
    <property type="term" value="P:intracellular iron ion homeostasis"/>
    <property type="evidence" value="ECO:0007669"/>
    <property type="project" value="TreeGrafter"/>
</dbReference>
<dbReference type="EMBL" id="JAJGCB010000007">
    <property type="protein sequence ID" value="KAJ8991622.1"/>
    <property type="molecule type" value="Genomic_DNA"/>
</dbReference>
<dbReference type="Proteomes" id="UP001161757">
    <property type="component" value="Unassembled WGS sequence"/>
</dbReference>
<feature type="compositionally biased region" description="Polar residues" evidence="8">
    <location>
        <begin position="343"/>
        <end position="356"/>
    </location>
</feature>
<evidence type="ECO:0000256" key="1">
    <source>
        <dbReference type="ARBA" id="ARBA00004123"/>
    </source>
</evidence>
<evidence type="ECO:0000256" key="5">
    <source>
        <dbReference type="ARBA" id="ARBA00023015"/>
    </source>
</evidence>
<reference evidence="10" key="1">
    <citation type="submission" date="2023-01" db="EMBL/GenBank/DDBJ databases">
        <title>Exophiala dermititidis isolated from Cystic Fibrosis Patient.</title>
        <authorList>
            <person name="Kurbessoian T."/>
            <person name="Crocker A."/>
            <person name="Murante D."/>
            <person name="Hogan D.A."/>
            <person name="Stajich J.E."/>
        </authorList>
    </citation>
    <scope>NUCLEOTIDE SEQUENCE</scope>
    <source>
        <strain evidence="10">Ex8</strain>
    </source>
</reference>
<organism evidence="10 11">
    <name type="scientific">Exophiala dermatitidis</name>
    <name type="common">Black yeast-like fungus</name>
    <name type="synonym">Wangiella dermatitidis</name>
    <dbReference type="NCBI Taxonomy" id="5970"/>
    <lineage>
        <taxon>Eukaryota</taxon>
        <taxon>Fungi</taxon>
        <taxon>Dikarya</taxon>
        <taxon>Ascomycota</taxon>
        <taxon>Pezizomycotina</taxon>
        <taxon>Eurotiomycetes</taxon>
        <taxon>Chaetothyriomycetidae</taxon>
        <taxon>Chaetothyriales</taxon>
        <taxon>Herpotrichiellaceae</taxon>
        <taxon>Exophiala</taxon>
    </lineage>
</organism>
<dbReference type="InterPro" id="IPR051763">
    <property type="entry name" value="Copper_Homeo_Regul"/>
</dbReference>
<comment type="caution">
    <text evidence="10">The sequence shown here is derived from an EMBL/GenBank/DDBJ whole genome shotgun (WGS) entry which is preliminary data.</text>
</comment>
<dbReference type="GO" id="GO:0000981">
    <property type="term" value="F:DNA-binding transcription factor activity, RNA polymerase II-specific"/>
    <property type="evidence" value="ECO:0007669"/>
    <property type="project" value="TreeGrafter"/>
</dbReference>
<proteinExistence type="predicted"/>
<protein>
    <recommendedName>
        <fullName evidence="9">Copper-fist domain-containing protein</fullName>
    </recommendedName>
</protein>
<feature type="region of interest" description="Disordered" evidence="8">
    <location>
        <begin position="242"/>
        <end position="269"/>
    </location>
</feature>
<evidence type="ECO:0000256" key="7">
    <source>
        <dbReference type="ARBA" id="ARBA00023242"/>
    </source>
</evidence>
<feature type="compositionally biased region" description="Low complexity" evidence="8">
    <location>
        <begin position="330"/>
        <end position="339"/>
    </location>
</feature>
<feature type="compositionally biased region" description="Acidic residues" evidence="8">
    <location>
        <begin position="534"/>
        <end position="546"/>
    </location>
</feature>
<feature type="region of interest" description="Disordered" evidence="8">
    <location>
        <begin position="433"/>
        <end position="480"/>
    </location>
</feature>
<keyword evidence="6" id="KW-0804">Transcription</keyword>
<keyword evidence="4" id="KW-0186">Copper</keyword>
<evidence type="ECO:0000256" key="8">
    <source>
        <dbReference type="SAM" id="MobiDB-lite"/>
    </source>
</evidence>
<keyword evidence="7" id="KW-0539">Nucleus</keyword>
<dbReference type="SMART" id="SM01090">
    <property type="entry name" value="Copper-fist"/>
    <property type="match status" value="1"/>
</dbReference>
<feature type="compositionally biased region" description="Polar residues" evidence="8">
    <location>
        <begin position="242"/>
        <end position="252"/>
    </location>
</feature>
<feature type="domain" description="Copper-fist" evidence="9">
    <location>
        <begin position="1"/>
        <end position="39"/>
    </location>
</feature>
<evidence type="ECO:0000256" key="3">
    <source>
        <dbReference type="ARBA" id="ARBA00022833"/>
    </source>
</evidence>
<evidence type="ECO:0000256" key="4">
    <source>
        <dbReference type="ARBA" id="ARBA00023008"/>
    </source>
</evidence>
<accession>A0AAN6IUY7</accession>
<dbReference type="PRINTS" id="PR00617">
    <property type="entry name" value="COPPERFIST"/>
</dbReference>
<dbReference type="SMART" id="SM00412">
    <property type="entry name" value="Cu_FIST"/>
    <property type="match status" value="1"/>
</dbReference>
<evidence type="ECO:0000256" key="2">
    <source>
        <dbReference type="ARBA" id="ARBA00022723"/>
    </source>
</evidence>
<dbReference type="PANTHER" id="PTHR28088:SF5">
    <property type="entry name" value="TRANSCRIPTIONAL ACTIVATOR HAA1-RELATED"/>
    <property type="match status" value="1"/>
</dbReference>
<gene>
    <name evidence="10" type="ORF">HRR80_004245</name>
</gene>
<keyword evidence="2" id="KW-0479">Metal-binding</keyword>
<dbReference type="PROSITE" id="PS50073">
    <property type="entry name" value="COPPER_FIST_2"/>
    <property type="match status" value="1"/>
</dbReference>
<sequence length="546" mass="60999">MLINGEKFACEACVRGHRVSSCHHQDRPLVHVNKKGRPVSQCQHCRGLRKARSQHVKCECHDKAHAKEDCPHLKNEGKAEPHTCCCQHGQRCTCSLKKELDPVLEDTPQLIQPKEHHKPRPNMNSHEPKPTIFTNGHHKPVHKFNDAHNQLGTPYKIPSRSNSLHGHREMAHRSTDSLPLQKSSKPFHESPLHNSMTEAMSIMQRQVKSEHNSPSLGPTRLANVDPSIQDLAIPSFDPNAYSYSPFATETPPTQANSLQSSQNTSQQDLTLPERFPESWFMTYEQAHDYEPPPGSRYTDFSAVDWSTFNLDPNTQAYNNSSQSNSPYLAQQQQPQFQPFDLSSRINNVGITPSSGDVSEVDDQSPPSHLPMSAQPLRRDFNTLAGDDLSDPQRLSSASSYYGTPQASMLASDNLGALDIDEYIKQAEAETKRMQMQQQLAQMQMSQHQPQDAQSSSRLSSVSRGITPSVSTPGSTTALNGEHPYTIREAQRYAHMDSLSNMSLIDTKPNLPQPVAMVDDPAWSVAPDMSNPELSLDDAQEAEDWVR</sequence>
<evidence type="ECO:0000313" key="11">
    <source>
        <dbReference type="Proteomes" id="UP001161757"/>
    </source>
</evidence>
<feature type="compositionally biased region" description="Low complexity" evidence="8">
    <location>
        <begin position="433"/>
        <end position="463"/>
    </location>
</feature>
<dbReference type="SUPFAM" id="SSF57879">
    <property type="entry name" value="Zinc domain conserved in yeast copper-regulated transcription factors"/>
    <property type="match status" value="1"/>
</dbReference>
<comment type="subcellular location">
    <subcellularLocation>
        <location evidence="1">Nucleus</location>
    </subcellularLocation>
</comment>
<dbReference type="GO" id="GO:0005634">
    <property type="term" value="C:nucleus"/>
    <property type="evidence" value="ECO:0007669"/>
    <property type="project" value="UniProtKB-SubCell"/>
</dbReference>
<dbReference type="PANTHER" id="PTHR28088">
    <property type="entry name" value="TRANSCRIPTIONAL ACTIVATOR HAA1-RELATED"/>
    <property type="match status" value="1"/>
</dbReference>
<dbReference type="GO" id="GO:0000978">
    <property type="term" value="F:RNA polymerase II cis-regulatory region sequence-specific DNA binding"/>
    <property type="evidence" value="ECO:0007669"/>
    <property type="project" value="TreeGrafter"/>
</dbReference>
<evidence type="ECO:0000256" key="6">
    <source>
        <dbReference type="ARBA" id="ARBA00023163"/>
    </source>
</evidence>
<feature type="compositionally biased region" description="Polar residues" evidence="8">
    <location>
        <begin position="465"/>
        <end position="478"/>
    </location>
</feature>
<feature type="compositionally biased region" description="Polar residues" evidence="8">
    <location>
        <begin position="313"/>
        <end position="329"/>
    </location>
</feature>
<evidence type="ECO:0000313" key="10">
    <source>
        <dbReference type="EMBL" id="KAJ8991622.1"/>
    </source>
</evidence>
<feature type="compositionally biased region" description="Low complexity" evidence="8">
    <location>
        <begin position="253"/>
        <end position="269"/>
    </location>
</feature>
<dbReference type="AlphaFoldDB" id="A0AAN6IUY7"/>
<dbReference type="GO" id="GO:0005507">
    <property type="term" value="F:copper ion binding"/>
    <property type="evidence" value="ECO:0007669"/>
    <property type="project" value="InterPro"/>
</dbReference>
<dbReference type="GO" id="GO:0006878">
    <property type="term" value="P:intracellular copper ion homeostasis"/>
    <property type="evidence" value="ECO:0007669"/>
    <property type="project" value="TreeGrafter"/>
</dbReference>
<feature type="region of interest" description="Disordered" evidence="8">
    <location>
        <begin position="313"/>
        <end position="373"/>
    </location>
</feature>
<keyword evidence="3" id="KW-0862">Zinc</keyword>
<dbReference type="GO" id="GO:0045944">
    <property type="term" value="P:positive regulation of transcription by RNA polymerase II"/>
    <property type="evidence" value="ECO:0007669"/>
    <property type="project" value="TreeGrafter"/>
</dbReference>
<feature type="region of interest" description="Disordered" evidence="8">
    <location>
        <begin position="521"/>
        <end position="546"/>
    </location>
</feature>
<dbReference type="InterPro" id="IPR001083">
    <property type="entry name" value="Cu_fist_DNA-bd_dom"/>
</dbReference>
<dbReference type="FunFam" id="3.90.430.10:FF:000001">
    <property type="entry name" value="Copper fist DNA-binding protein"/>
    <property type="match status" value="1"/>
</dbReference>
<keyword evidence="5" id="KW-0805">Transcription regulation</keyword>
<dbReference type="Gene3D" id="3.90.430.10">
    <property type="entry name" value="Copper fist DNA-binding domain"/>
    <property type="match status" value="1"/>
</dbReference>